<dbReference type="EMBL" id="GIFC01009940">
    <property type="protein sequence ID" value="MXU92023.1"/>
    <property type="molecule type" value="Transcribed_RNA"/>
</dbReference>
<name>A0A6B0UQM6_IXORI</name>
<dbReference type="AlphaFoldDB" id="A0A6B0UQM6"/>
<proteinExistence type="predicted"/>
<reference evidence="1" key="1">
    <citation type="submission" date="2019-12" db="EMBL/GenBank/DDBJ databases">
        <title>An insight into the sialome of adult female Ixodes ricinus ticks feeding for 6 days.</title>
        <authorList>
            <person name="Perner J."/>
            <person name="Ribeiro J.M.C."/>
        </authorList>
    </citation>
    <scope>NUCLEOTIDE SEQUENCE</scope>
    <source>
        <strain evidence="1">Semi-engorged</strain>
        <tissue evidence="1">Salivary glands</tissue>
    </source>
</reference>
<protein>
    <submittedName>
        <fullName evidence="1">Uncharacterized protein</fullName>
    </submittedName>
</protein>
<organism evidence="1">
    <name type="scientific">Ixodes ricinus</name>
    <name type="common">Common tick</name>
    <name type="synonym">Acarus ricinus</name>
    <dbReference type="NCBI Taxonomy" id="34613"/>
    <lineage>
        <taxon>Eukaryota</taxon>
        <taxon>Metazoa</taxon>
        <taxon>Ecdysozoa</taxon>
        <taxon>Arthropoda</taxon>
        <taxon>Chelicerata</taxon>
        <taxon>Arachnida</taxon>
        <taxon>Acari</taxon>
        <taxon>Parasitiformes</taxon>
        <taxon>Ixodida</taxon>
        <taxon>Ixodoidea</taxon>
        <taxon>Ixodidae</taxon>
        <taxon>Ixodinae</taxon>
        <taxon>Ixodes</taxon>
    </lineage>
</organism>
<evidence type="ECO:0000313" key="1">
    <source>
        <dbReference type="EMBL" id="MXU92023.1"/>
    </source>
</evidence>
<accession>A0A6B0UQM6</accession>
<sequence length="128" mass="14225">MKSSNHFPFFFFFFFYYEGSLCDWGVTVAILVIYSLHTCTVLITLVCGARACGFLRGALGWWRSRGLGWSRGVAWGGPLGGCPAHSISWRRTRKAARTLFANIIAPTINKLKHEGVSTMSSSKNKNIS</sequence>